<organism evidence="1 2">
    <name type="scientific">Adineta steineri</name>
    <dbReference type="NCBI Taxonomy" id="433720"/>
    <lineage>
        <taxon>Eukaryota</taxon>
        <taxon>Metazoa</taxon>
        <taxon>Spiralia</taxon>
        <taxon>Gnathifera</taxon>
        <taxon>Rotifera</taxon>
        <taxon>Eurotatoria</taxon>
        <taxon>Bdelloidea</taxon>
        <taxon>Adinetida</taxon>
        <taxon>Adinetidae</taxon>
        <taxon>Adineta</taxon>
    </lineage>
</organism>
<accession>A0A815Q9A7</accession>
<protein>
    <submittedName>
        <fullName evidence="1">Uncharacterized protein</fullName>
    </submittedName>
</protein>
<dbReference type="EMBL" id="CAJNOG010001626">
    <property type="protein sequence ID" value="CAF1459510.1"/>
    <property type="molecule type" value="Genomic_DNA"/>
</dbReference>
<dbReference type="Proteomes" id="UP000663845">
    <property type="component" value="Unassembled WGS sequence"/>
</dbReference>
<dbReference type="AlphaFoldDB" id="A0A815Q9A7"/>
<evidence type="ECO:0000313" key="2">
    <source>
        <dbReference type="Proteomes" id="UP000663845"/>
    </source>
</evidence>
<comment type="caution">
    <text evidence="1">The sequence shown here is derived from an EMBL/GenBank/DDBJ whole genome shotgun (WGS) entry which is preliminary data.</text>
</comment>
<reference evidence="1" key="1">
    <citation type="submission" date="2021-02" db="EMBL/GenBank/DDBJ databases">
        <authorList>
            <person name="Nowell W R."/>
        </authorList>
    </citation>
    <scope>NUCLEOTIDE SEQUENCE</scope>
</reference>
<sequence>MIAVQKIIQLVLIYIYYGKNSFENKLCEKTLYSQTIIDYLNANYIVWQCDNHSQPKFHLSHHSGRFIKKILPKIKYGKIVSLELRSNRISIDELNFLPSSIELISITVHNLQYVHLSRDYQRCFPNWTRLSLYNYDREINYAKLENILYELQHQLKRFEIHCPGLYVSYNNIDPPKDLKNKLIMIEYLLIDISLPSSNPMYGYRESYATQYFLVETKLMQTMPHIRYLHLIIQNHDIQRVCYFAPWEMILFTFFKLQKIQIDVCGSTSENKESLANRALEIQTEIRTHRKSFQFQIKIL</sequence>
<name>A0A815Q9A7_9BILA</name>
<evidence type="ECO:0000313" key="1">
    <source>
        <dbReference type="EMBL" id="CAF1459510.1"/>
    </source>
</evidence>
<proteinExistence type="predicted"/>
<dbReference type="Gene3D" id="3.40.30.10">
    <property type="entry name" value="Glutaredoxin"/>
    <property type="match status" value="1"/>
</dbReference>
<gene>
    <name evidence="1" type="ORF">JYZ213_LOCUS41168</name>
</gene>